<dbReference type="AlphaFoldDB" id="A0A6A6B1D1"/>
<sequence length="92" mass="10412">MGRVALGMRLSICFFFSLSFRLRTHLLPSFRLSSRYGPSFAILPLSTSWLACLHTSLHAYFDMAFSHPIVSSTRLSHTLPLYCPAFSFLDPP</sequence>
<name>A0A6A6B1D1_9PEZI</name>
<gene>
    <name evidence="1" type="ORF">K452DRAFT_93463</name>
</gene>
<organism evidence="1 2">
    <name type="scientific">Aplosporella prunicola CBS 121167</name>
    <dbReference type="NCBI Taxonomy" id="1176127"/>
    <lineage>
        <taxon>Eukaryota</taxon>
        <taxon>Fungi</taxon>
        <taxon>Dikarya</taxon>
        <taxon>Ascomycota</taxon>
        <taxon>Pezizomycotina</taxon>
        <taxon>Dothideomycetes</taxon>
        <taxon>Dothideomycetes incertae sedis</taxon>
        <taxon>Botryosphaeriales</taxon>
        <taxon>Aplosporellaceae</taxon>
        <taxon>Aplosporella</taxon>
    </lineage>
</organism>
<evidence type="ECO:0000313" key="1">
    <source>
        <dbReference type="EMBL" id="KAF2137979.1"/>
    </source>
</evidence>
<accession>A0A6A6B1D1</accession>
<dbReference type="GeneID" id="54304839"/>
<evidence type="ECO:0000313" key="2">
    <source>
        <dbReference type="Proteomes" id="UP000799438"/>
    </source>
</evidence>
<dbReference type="EMBL" id="ML995498">
    <property type="protein sequence ID" value="KAF2137979.1"/>
    <property type="molecule type" value="Genomic_DNA"/>
</dbReference>
<dbReference type="Proteomes" id="UP000799438">
    <property type="component" value="Unassembled WGS sequence"/>
</dbReference>
<proteinExistence type="predicted"/>
<dbReference type="RefSeq" id="XP_033393692.1">
    <property type="nucleotide sequence ID" value="XM_033547332.1"/>
</dbReference>
<keyword evidence="2" id="KW-1185">Reference proteome</keyword>
<reference evidence="1" key="1">
    <citation type="journal article" date="2020" name="Stud. Mycol.">
        <title>101 Dothideomycetes genomes: a test case for predicting lifestyles and emergence of pathogens.</title>
        <authorList>
            <person name="Haridas S."/>
            <person name="Albert R."/>
            <person name="Binder M."/>
            <person name="Bloem J."/>
            <person name="Labutti K."/>
            <person name="Salamov A."/>
            <person name="Andreopoulos B."/>
            <person name="Baker S."/>
            <person name="Barry K."/>
            <person name="Bills G."/>
            <person name="Bluhm B."/>
            <person name="Cannon C."/>
            <person name="Castanera R."/>
            <person name="Culley D."/>
            <person name="Daum C."/>
            <person name="Ezra D."/>
            <person name="Gonzalez J."/>
            <person name="Henrissat B."/>
            <person name="Kuo A."/>
            <person name="Liang C."/>
            <person name="Lipzen A."/>
            <person name="Lutzoni F."/>
            <person name="Magnuson J."/>
            <person name="Mondo S."/>
            <person name="Nolan M."/>
            <person name="Ohm R."/>
            <person name="Pangilinan J."/>
            <person name="Park H.-J."/>
            <person name="Ramirez L."/>
            <person name="Alfaro M."/>
            <person name="Sun H."/>
            <person name="Tritt A."/>
            <person name="Yoshinaga Y."/>
            <person name="Zwiers L.-H."/>
            <person name="Turgeon B."/>
            <person name="Goodwin S."/>
            <person name="Spatafora J."/>
            <person name="Crous P."/>
            <person name="Grigoriev I."/>
        </authorList>
    </citation>
    <scope>NUCLEOTIDE SEQUENCE</scope>
    <source>
        <strain evidence="1">CBS 121167</strain>
    </source>
</reference>
<protein>
    <submittedName>
        <fullName evidence="1">Uncharacterized protein</fullName>
    </submittedName>
</protein>